<reference evidence="1" key="2">
    <citation type="journal article" date="2015" name="Fish Shellfish Immunol.">
        <title>Early steps in the European eel (Anguilla anguilla)-Vibrio vulnificus interaction in the gills: Role of the RtxA13 toxin.</title>
        <authorList>
            <person name="Callol A."/>
            <person name="Pajuelo D."/>
            <person name="Ebbesson L."/>
            <person name="Teles M."/>
            <person name="MacKenzie S."/>
            <person name="Amaro C."/>
        </authorList>
    </citation>
    <scope>NUCLEOTIDE SEQUENCE</scope>
</reference>
<accession>A0A0E9SAT2</accession>
<evidence type="ECO:0000313" key="1">
    <source>
        <dbReference type="EMBL" id="JAH38376.1"/>
    </source>
</evidence>
<dbReference type="EMBL" id="GBXM01069605">
    <property type="protein sequence ID" value="JAH38972.1"/>
    <property type="molecule type" value="Transcribed_RNA"/>
</dbReference>
<proteinExistence type="predicted"/>
<sequence>MGMLPTYCNSLGCSGAKYNALSSLSML</sequence>
<organism evidence="1">
    <name type="scientific">Anguilla anguilla</name>
    <name type="common">European freshwater eel</name>
    <name type="synonym">Muraena anguilla</name>
    <dbReference type="NCBI Taxonomy" id="7936"/>
    <lineage>
        <taxon>Eukaryota</taxon>
        <taxon>Metazoa</taxon>
        <taxon>Chordata</taxon>
        <taxon>Craniata</taxon>
        <taxon>Vertebrata</taxon>
        <taxon>Euteleostomi</taxon>
        <taxon>Actinopterygii</taxon>
        <taxon>Neopterygii</taxon>
        <taxon>Teleostei</taxon>
        <taxon>Anguilliformes</taxon>
        <taxon>Anguillidae</taxon>
        <taxon>Anguilla</taxon>
    </lineage>
</organism>
<dbReference type="EMBL" id="GBXM01070201">
    <property type="protein sequence ID" value="JAH38376.1"/>
    <property type="molecule type" value="Transcribed_RNA"/>
</dbReference>
<name>A0A0E9SAT2_ANGAN</name>
<protein>
    <submittedName>
        <fullName evidence="1">Uncharacterized protein</fullName>
    </submittedName>
</protein>
<dbReference type="AlphaFoldDB" id="A0A0E9SAT2"/>
<reference evidence="1" key="1">
    <citation type="submission" date="2014-11" db="EMBL/GenBank/DDBJ databases">
        <authorList>
            <person name="Amaro Gonzalez C."/>
        </authorList>
    </citation>
    <scope>NUCLEOTIDE SEQUENCE</scope>
</reference>